<dbReference type="InterPro" id="IPR000719">
    <property type="entry name" value="Prot_kinase_dom"/>
</dbReference>
<accession>A0A0J9TXQ7</accession>
<evidence type="ECO:0000259" key="2">
    <source>
        <dbReference type="PROSITE" id="PS50011"/>
    </source>
</evidence>
<dbReference type="Gene3D" id="3.30.200.20">
    <property type="entry name" value="Phosphorylase Kinase, domain 1"/>
    <property type="match status" value="1"/>
</dbReference>
<feature type="compositionally biased region" description="Basic and acidic residues" evidence="1">
    <location>
        <begin position="37"/>
        <end position="63"/>
    </location>
</feature>
<dbReference type="EMBL" id="KQ235326">
    <property type="protein sequence ID" value="KNA00465.1"/>
    <property type="molecule type" value="Genomic_DNA"/>
</dbReference>
<feature type="region of interest" description="Disordered" evidence="1">
    <location>
        <begin position="458"/>
        <end position="529"/>
    </location>
</feature>
<dbReference type="CDD" id="cd00180">
    <property type="entry name" value="PKc"/>
    <property type="match status" value="1"/>
</dbReference>
<evidence type="ECO:0000313" key="4">
    <source>
        <dbReference type="Proteomes" id="UP000053239"/>
    </source>
</evidence>
<dbReference type="Pfam" id="PF14381">
    <property type="entry name" value="EDR1_CTR1_ARMC3_pept"/>
    <property type="match status" value="1"/>
</dbReference>
<dbReference type="GO" id="GO:0007165">
    <property type="term" value="P:signal transduction"/>
    <property type="evidence" value="ECO:0007669"/>
    <property type="project" value="TreeGrafter"/>
</dbReference>
<proteinExistence type="predicted"/>
<dbReference type="SUPFAM" id="SSF56112">
    <property type="entry name" value="Protein kinase-like (PK-like)"/>
    <property type="match status" value="1"/>
</dbReference>
<dbReference type="PROSITE" id="PS00108">
    <property type="entry name" value="PROTEIN_KINASE_ST"/>
    <property type="match status" value="1"/>
</dbReference>
<dbReference type="OrthoDB" id="354826at2759"/>
<feature type="compositionally biased region" description="Low complexity" evidence="1">
    <location>
        <begin position="560"/>
        <end position="570"/>
    </location>
</feature>
<reference evidence="3 4" key="1">
    <citation type="submission" date="2011-09" db="EMBL/GenBank/DDBJ databases">
        <title>The Genome Sequence of Plasmodium vivax North Korean.</title>
        <authorList>
            <consortium name="The Broad Institute Genome Sequencing Platform"/>
            <consortium name="The Broad Institute Genome Sequencing Center for Infectious Disease"/>
            <person name="Neafsey D."/>
            <person name="Carlton J."/>
            <person name="Barnwell J."/>
            <person name="Collins W."/>
            <person name="Escalante A."/>
            <person name="Mullikin J."/>
            <person name="Saul A."/>
            <person name="Guigo R."/>
            <person name="Camara F."/>
            <person name="Young S.K."/>
            <person name="Zeng Q."/>
            <person name="Gargeya S."/>
            <person name="Fitzgerald M."/>
            <person name="Haas B."/>
            <person name="Abouelleil A."/>
            <person name="Alvarado L."/>
            <person name="Arachchi H.M."/>
            <person name="Berlin A."/>
            <person name="Brown A."/>
            <person name="Chapman S.B."/>
            <person name="Chen Z."/>
            <person name="Dunbar C."/>
            <person name="Freedman E."/>
            <person name="Gearin G."/>
            <person name="Gellesch M."/>
            <person name="Goldberg J."/>
            <person name="Griggs A."/>
            <person name="Gujja S."/>
            <person name="Heiman D."/>
            <person name="Howarth C."/>
            <person name="Larson L."/>
            <person name="Lui A."/>
            <person name="MacDonald P.J.P."/>
            <person name="Montmayeur A."/>
            <person name="Murphy C."/>
            <person name="Neiman D."/>
            <person name="Pearson M."/>
            <person name="Priest M."/>
            <person name="Roberts A."/>
            <person name="Saif S."/>
            <person name="Shea T."/>
            <person name="Shenoy N."/>
            <person name="Sisk P."/>
            <person name="Stolte C."/>
            <person name="Sykes S."/>
            <person name="Wortman J."/>
            <person name="Nusbaum C."/>
            <person name="Birren B."/>
        </authorList>
    </citation>
    <scope>NUCLEOTIDE SEQUENCE [LARGE SCALE GENOMIC DNA]</scope>
    <source>
        <strain evidence="3 4">North Korean</strain>
    </source>
</reference>
<dbReference type="PANTHER" id="PTHR23257:SF963">
    <property type="entry name" value="AT08303P"/>
    <property type="match status" value="1"/>
</dbReference>
<feature type="compositionally biased region" description="Basic and acidic residues" evidence="1">
    <location>
        <begin position="85"/>
        <end position="96"/>
    </location>
</feature>
<dbReference type="GO" id="GO:0005737">
    <property type="term" value="C:cytoplasm"/>
    <property type="evidence" value="ECO:0007669"/>
    <property type="project" value="TreeGrafter"/>
</dbReference>
<keyword evidence="3" id="KW-0418">Kinase</keyword>
<gene>
    <name evidence="3" type="ORF">PVNG_01099</name>
</gene>
<feature type="compositionally biased region" description="Basic and acidic residues" evidence="1">
    <location>
        <begin position="475"/>
        <end position="506"/>
    </location>
</feature>
<dbReference type="InterPro" id="IPR050167">
    <property type="entry name" value="Ser_Thr_protein_kinase"/>
</dbReference>
<dbReference type="InterPro" id="IPR055164">
    <property type="entry name" value="EDR1/CTR1/ARMC3-like_pept-like"/>
</dbReference>
<feature type="region of interest" description="Disordered" evidence="1">
    <location>
        <begin position="1"/>
        <end position="96"/>
    </location>
</feature>
<evidence type="ECO:0000256" key="1">
    <source>
        <dbReference type="SAM" id="MobiDB-lite"/>
    </source>
</evidence>
<dbReference type="AlphaFoldDB" id="A0A0J9TXQ7"/>
<dbReference type="InterPro" id="IPR008271">
    <property type="entry name" value="Ser/Thr_kinase_AS"/>
</dbReference>
<dbReference type="PANTHER" id="PTHR23257">
    <property type="entry name" value="SERINE-THREONINE PROTEIN KINASE"/>
    <property type="match status" value="1"/>
</dbReference>
<feature type="compositionally biased region" description="Basic and acidic residues" evidence="1">
    <location>
        <begin position="1"/>
        <end position="11"/>
    </location>
</feature>
<feature type="compositionally biased region" description="Polar residues" evidence="1">
    <location>
        <begin position="23"/>
        <end position="33"/>
    </location>
</feature>
<feature type="compositionally biased region" description="Basic and acidic residues" evidence="1">
    <location>
        <begin position="458"/>
        <end position="467"/>
    </location>
</feature>
<protein>
    <submittedName>
        <fullName evidence="3">Protein kinase</fullName>
    </submittedName>
</protein>
<dbReference type="PROSITE" id="PS50011">
    <property type="entry name" value="PROTEIN_KINASE_DOM"/>
    <property type="match status" value="1"/>
</dbReference>
<feature type="region of interest" description="Disordered" evidence="1">
    <location>
        <begin position="544"/>
        <end position="590"/>
    </location>
</feature>
<keyword evidence="3" id="KW-0808">Transferase</keyword>
<sequence>MNDCSSVRKDSAVWGAPDGGASGSTKSNVTAMSTAGDKNKLTSGRRSEHGECISREEAQREEDQLGGANKGGENCAEGVSNEGEATQKDQHAEGMSDAENLHRTHIDALRKLKSNPEINLKRGEEIVKNACVFVSDDLTLKRKNEAPAEEFIRRLSMNAFHLYFPPYASCYNQISMALLYLSGDVGDILIGLKYLIENLNEVNFLVLSFISKLKRKKKVKSNQVVLHLIEFLLNKLCEENLNYKYGREHMLDFHDSLMHSKRTFFESGLVKDAVDVKDLRLIYLYRHGVRMKSESSFVKEVPHPSSDSPAEVGKPSQEGQPNSEVNKRNFVITNSGHELNVKWLHSCFKEKSIYDVGSCHLFFMKRKMCKYISKCVGRYMKGRNRCRKGDTDICTCLSSIIVSVFSDAKLREKVNIAKKEVKSVKNALVKIKRIENLVERMIQYDPENVICTGGETLPERASQDAHKSSAHKRNTHECSAHKRNTHEYSAHKCDSHKRSAEGERDRRQVKRKRSQVEEEPPQVISDGVATSNCCDARERTFSEMFSSENRKKKKTKKSHAGGAADAVGATGEEDPHAEADQSDQSDESEESIKTHYYENYDFNFVFLGSVRKGSDRHRALLFKLLCDSVDIPCRFVRYVKDHKVKYFNLVLVPSLPGSSSTSASLMGCAAAFGVERPPREQNTPECIIPIFWEEKTKTRTNSSAQSKITISSFTNNVKMTLGLIDRFFLKIWEGNNEVVNLDEHFTFEKKLGVGGFGEVWEVSLKEAGEAQSSFFFPTIKDTRHFALKIMDMNEFNLNESVILREKAHTNVVKIYCAFKGYQLLLNRQRQEEKKESLCFLLQLADTSLEKVFCDQGATYNLNFVRLTLLEIANVMSFIHKPNAKQEFYIYRDLKPDNVLIKVRGGRRHVASTVGTEKKILLTDFNLSRKVDEDFEYLMSQCCGTKGHLAPEQKSVAYNRTVDIWAFAVIVSKFLKHKNFHYFSHGGYKVDLKHFEVQDKFLINLLLSCIDENPFMRPTFGEISRMLINEIVRNELERYGRATLLKTAWEK</sequence>
<dbReference type="SMART" id="SM00220">
    <property type="entry name" value="S_TKc"/>
    <property type="match status" value="1"/>
</dbReference>
<evidence type="ECO:0000313" key="3">
    <source>
        <dbReference type="EMBL" id="KNA00465.1"/>
    </source>
</evidence>
<dbReference type="Gene3D" id="1.10.510.10">
    <property type="entry name" value="Transferase(Phosphotransferase) domain 1"/>
    <property type="match status" value="1"/>
</dbReference>
<dbReference type="Proteomes" id="UP000053239">
    <property type="component" value="Unassembled WGS sequence"/>
</dbReference>
<dbReference type="Pfam" id="PF00069">
    <property type="entry name" value="Pkinase"/>
    <property type="match status" value="1"/>
</dbReference>
<dbReference type="GO" id="GO:0005524">
    <property type="term" value="F:ATP binding"/>
    <property type="evidence" value="ECO:0007669"/>
    <property type="project" value="InterPro"/>
</dbReference>
<feature type="region of interest" description="Disordered" evidence="1">
    <location>
        <begin position="296"/>
        <end position="325"/>
    </location>
</feature>
<feature type="compositionally biased region" description="Basic residues" evidence="1">
    <location>
        <begin position="550"/>
        <end position="559"/>
    </location>
</feature>
<dbReference type="GO" id="GO:0004672">
    <property type="term" value="F:protein kinase activity"/>
    <property type="evidence" value="ECO:0007669"/>
    <property type="project" value="InterPro"/>
</dbReference>
<organism evidence="3 4">
    <name type="scientific">Plasmodium vivax North Korean</name>
    <dbReference type="NCBI Taxonomy" id="1035514"/>
    <lineage>
        <taxon>Eukaryota</taxon>
        <taxon>Sar</taxon>
        <taxon>Alveolata</taxon>
        <taxon>Apicomplexa</taxon>
        <taxon>Aconoidasida</taxon>
        <taxon>Haemosporida</taxon>
        <taxon>Plasmodiidae</taxon>
        <taxon>Plasmodium</taxon>
        <taxon>Plasmodium (Plasmodium)</taxon>
    </lineage>
</organism>
<feature type="compositionally biased region" description="Acidic residues" evidence="1">
    <location>
        <begin position="580"/>
        <end position="589"/>
    </location>
</feature>
<name>A0A0J9TXQ7_PLAVI</name>
<dbReference type="InterPro" id="IPR011009">
    <property type="entry name" value="Kinase-like_dom_sf"/>
</dbReference>
<feature type="domain" description="Protein kinase" evidence="2">
    <location>
        <begin position="745"/>
        <end position="1031"/>
    </location>
</feature>